<comment type="cofactor">
    <cofactor evidence="1">
        <name>Mn(2+)</name>
        <dbReference type="ChEBI" id="CHEBI:29035"/>
    </cofactor>
</comment>
<keyword evidence="13" id="KW-0325">Glycoprotein</keyword>
<keyword evidence="7" id="KW-0808">Transferase</keyword>
<dbReference type="EMBL" id="WIXP02000016">
    <property type="protein sequence ID" value="KAF6198672.1"/>
    <property type="molecule type" value="Genomic_DNA"/>
</dbReference>
<evidence type="ECO:0000256" key="9">
    <source>
        <dbReference type="ARBA" id="ARBA00022968"/>
    </source>
</evidence>
<evidence type="ECO:0000256" key="7">
    <source>
        <dbReference type="ARBA" id="ARBA00022679"/>
    </source>
</evidence>
<evidence type="ECO:0000256" key="10">
    <source>
        <dbReference type="ARBA" id="ARBA00022989"/>
    </source>
</evidence>
<keyword evidence="6 15" id="KW-0328">Glycosyltransferase</keyword>
<evidence type="ECO:0000313" key="16">
    <source>
        <dbReference type="EMBL" id="KAF6198672.1"/>
    </source>
</evidence>
<comment type="similarity">
    <text evidence="5 15">Belongs to the glycosyltransferase 31 family.</text>
</comment>
<feature type="transmembrane region" description="Helical" evidence="15">
    <location>
        <begin position="92"/>
        <end position="114"/>
    </location>
</feature>
<dbReference type="GO" id="GO:0006024">
    <property type="term" value="P:glycosaminoglycan biosynthetic process"/>
    <property type="evidence" value="ECO:0007669"/>
    <property type="project" value="UniProtKB-ARBA"/>
</dbReference>
<dbReference type="FunFam" id="3.90.550.50:FF:000018">
    <property type="entry name" value="Hexosyltransferase"/>
    <property type="match status" value="1"/>
</dbReference>
<evidence type="ECO:0000256" key="1">
    <source>
        <dbReference type="ARBA" id="ARBA00001936"/>
    </source>
</evidence>
<comment type="pathway">
    <text evidence="4">Glycan metabolism; heparan sulfate biosynthesis.</text>
</comment>
<evidence type="ECO:0000256" key="6">
    <source>
        <dbReference type="ARBA" id="ARBA00022676"/>
    </source>
</evidence>
<keyword evidence="10 15" id="KW-1133">Transmembrane helix</keyword>
<dbReference type="AlphaFoldDB" id="A0A8S9WPK5"/>
<dbReference type="EC" id="2.4.1.-" evidence="15"/>
<name>A0A8S9WPK5_APOLU</name>
<dbReference type="Proteomes" id="UP000466442">
    <property type="component" value="Linkage Group LG16"/>
</dbReference>
<keyword evidence="17" id="KW-1185">Reference proteome</keyword>
<evidence type="ECO:0000313" key="17">
    <source>
        <dbReference type="Proteomes" id="UP000466442"/>
    </source>
</evidence>
<proteinExistence type="inferred from homology"/>
<organism evidence="16 17">
    <name type="scientific">Apolygus lucorum</name>
    <name type="common">Small green plant bug</name>
    <name type="synonym">Lygocoris lucorum</name>
    <dbReference type="NCBI Taxonomy" id="248454"/>
    <lineage>
        <taxon>Eukaryota</taxon>
        <taxon>Metazoa</taxon>
        <taxon>Ecdysozoa</taxon>
        <taxon>Arthropoda</taxon>
        <taxon>Hexapoda</taxon>
        <taxon>Insecta</taxon>
        <taxon>Pterygota</taxon>
        <taxon>Neoptera</taxon>
        <taxon>Paraneoptera</taxon>
        <taxon>Hemiptera</taxon>
        <taxon>Heteroptera</taxon>
        <taxon>Panheteroptera</taxon>
        <taxon>Cimicomorpha</taxon>
        <taxon>Miridae</taxon>
        <taxon>Mirini</taxon>
        <taxon>Apolygus</taxon>
    </lineage>
</organism>
<keyword evidence="12 15" id="KW-0472">Membrane</keyword>
<evidence type="ECO:0000256" key="13">
    <source>
        <dbReference type="ARBA" id="ARBA00023180"/>
    </source>
</evidence>
<evidence type="ECO:0000256" key="12">
    <source>
        <dbReference type="ARBA" id="ARBA00023136"/>
    </source>
</evidence>
<dbReference type="GO" id="GO:0047220">
    <property type="term" value="F:galactosylxylosylprotein 3-beta-galactosyltransferase activity"/>
    <property type="evidence" value="ECO:0007669"/>
    <property type="project" value="TreeGrafter"/>
</dbReference>
<protein>
    <recommendedName>
        <fullName evidence="15">Hexosyltransferase</fullName>
        <ecNumber evidence="15">2.4.1.-</ecNumber>
    </recommendedName>
</protein>
<dbReference type="InterPro" id="IPR002659">
    <property type="entry name" value="Glyco_trans_31"/>
</dbReference>
<evidence type="ECO:0000256" key="8">
    <source>
        <dbReference type="ARBA" id="ARBA00022692"/>
    </source>
</evidence>
<evidence type="ECO:0000256" key="2">
    <source>
        <dbReference type="ARBA" id="ARBA00004323"/>
    </source>
</evidence>
<keyword evidence="9 15" id="KW-0735">Signal-anchor</keyword>
<evidence type="ECO:0000256" key="14">
    <source>
        <dbReference type="ARBA" id="ARBA00023211"/>
    </source>
</evidence>
<comment type="pathway">
    <text evidence="3">Glycan metabolism; chondroitin sulfate biosynthesis.</text>
</comment>
<keyword evidence="14" id="KW-0464">Manganese</keyword>
<dbReference type="OrthoDB" id="1158011at2759"/>
<keyword evidence="11 15" id="KW-0333">Golgi apparatus</keyword>
<evidence type="ECO:0000256" key="15">
    <source>
        <dbReference type="RuleBase" id="RU363063"/>
    </source>
</evidence>
<evidence type="ECO:0000256" key="4">
    <source>
        <dbReference type="ARBA" id="ARBA00005093"/>
    </source>
</evidence>
<dbReference type="GO" id="GO:0006493">
    <property type="term" value="P:protein O-linked glycosylation"/>
    <property type="evidence" value="ECO:0007669"/>
    <property type="project" value="TreeGrafter"/>
</dbReference>
<dbReference type="GO" id="GO:0000139">
    <property type="term" value="C:Golgi membrane"/>
    <property type="evidence" value="ECO:0007669"/>
    <property type="project" value="UniProtKB-SubCell"/>
</dbReference>
<dbReference type="Gene3D" id="3.90.550.50">
    <property type="match status" value="1"/>
</dbReference>
<evidence type="ECO:0000256" key="5">
    <source>
        <dbReference type="ARBA" id="ARBA00008661"/>
    </source>
</evidence>
<reference evidence="16" key="1">
    <citation type="journal article" date="2021" name="Mol. Ecol. Resour.">
        <title>Apolygus lucorum genome provides insights into omnivorousness and mesophyll feeding.</title>
        <authorList>
            <person name="Liu Y."/>
            <person name="Liu H."/>
            <person name="Wang H."/>
            <person name="Huang T."/>
            <person name="Liu B."/>
            <person name="Yang B."/>
            <person name="Yin L."/>
            <person name="Li B."/>
            <person name="Zhang Y."/>
            <person name="Zhang S."/>
            <person name="Jiang F."/>
            <person name="Zhang X."/>
            <person name="Ren Y."/>
            <person name="Wang B."/>
            <person name="Wang S."/>
            <person name="Lu Y."/>
            <person name="Wu K."/>
            <person name="Fan W."/>
            <person name="Wang G."/>
        </authorList>
    </citation>
    <scope>NUCLEOTIDE SEQUENCE</scope>
    <source>
        <strain evidence="16">12Hb</strain>
    </source>
</reference>
<dbReference type="PANTHER" id="PTHR11214:SF3">
    <property type="entry name" value="BETA-1,3-GALACTOSYLTRANSFERASE 6"/>
    <property type="match status" value="1"/>
</dbReference>
<comment type="subcellular location">
    <subcellularLocation>
        <location evidence="2 15">Golgi apparatus membrane</location>
        <topology evidence="2 15">Single-pass type II membrane protein</topology>
    </subcellularLocation>
</comment>
<sequence>MRALATRPPPESRHLPDVAPLPHSLRDFGCAESESLPRLGPPIQPLSTSWFQRLRLPSTASDFFNTQDCKTTTAPTLHGLLQLDAREMRCRVAYISHVLAFVLGLSVSLLLLGIQLANERVEEKKDSFGTIYLILTGPEHWNKRDAIRESWVTFLKGDDTYVFSIGALGLSDEVRNRLITEQQTHSDLLIVPVVESYQNLTTKVLSTFEQLLQLRTFKYVVKADDDTYLNVEGIHQELKVAPERRFYWGYFHGAAHVFRSGKYKETEWFLADRYLPYALGGAYVLSYDLVQYIVNNGDLFSKYKSEDVTVGTWLAPLNITRRHDTRFDTGYRSRGCANNRLALHKQLSGDMRNFAVRLRAGLPLCDKEFTLIPSYRYNWTVPPSQCCSVLEQAP</sequence>
<evidence type="ECO:0000256" key="11">
    <source>
        <dbReference type="ARBA" id="ARBA00023034"/>
    </source>
</evidence>
<dbReference type="PANTHER" id="PTHR11214">
    <property type="entry name" value="BETA-1,3-N-ACETYLGLUCOSAMINYLTRANSFERASE"/>
    <property type="match status" value="1"/>
</dbReference>
<dbReference type="Pfam" id="PF01762">
    <property type="entry name" value="Galactosyl_T"/>
    <property type="match status" value="1"/>
</dbReference>
<gene>
    <name evidence="16" type="ORF">GE061_008424</name>
</gene>
<evidence type="ECO:0000256" key="3">
    <source>
        <dbReference type="ARBA" id="ARBA00004840"/>
    </source>
</evidence>
<accession>A0A8S9WPK5</accession>
<comment type="caution">
    <text evidence="16">The sequence shown here is derived from an EMBL/GenBank/DDBJ whole genome shotgun (WGS) entry which is preliminary data.</text>
</comment>
<keyword evidence="8 15" id="KW-0812">Transmembrane</keyword>